<evidence type="ECO:0000313" key="8">
    <source>
        <dbReference type="EMBL" id="GKV53371.1"/>
    </source>
</evidence>
<evidence type="ECO:0000256" key="5">
    <source>
        <dbReference type="ARBA" id="ARBA00022884"/>
    </source>
</evidence>
<keyword evidence="2" id="KW-0963">Cytoplasm</keyword>
<protein>
    <recommendedName>
        <fullName evidence="7">PUM-HD domain-containing protein</fullName>
    </recommendedName>
</protein>
<dbReference type="PANTHER" id="PTHR12537">
    <property type="entry name" value="RNA BINDING PROTEIN PUMILIO-RELATED"/>
    <property type="match status" value="1"/>
</dbReference>
<dbReference type="Gene3D" id="1.25.10.10">
    <property type="entry name" value="Leucine-rich Repeat Variant"/>
    <property type="match status" value="1"/>
</dbReference>
<dbReference type="InterPro" id="IPR001313">
    <property type="entry name" value="Pumilio_RNA-bd_rpt"/>
</dbReference>
<dbReference type="GO" id="GO:0003729">
    <property type="term" value="F:mRNA binding"/>
    <property type="evidence" value="ECO:0007669"/>
    <property type="project" value="TreeGrafter"/>
</dbReference>
<dbReference type="PANTHER" id="PTHR12537:SF137">
    <property type="entry name" value="PUMILIO HOMOLOG 16-RELATED"/>
    <property type="match status" value="1"/>
</dbReference>
<evidence type="ECO:0000256" key="2">
    <source>
        <dbReference type="ARBA" id="ARBA00022490"/>
    </source>
</evidence>
<name>A0AAV5MXC7_9ROSI</name>
<evidence type="ECO:0000256" key="1">
    <source>
        <dbReference type="ARBA" id="ARBA00004496"/>
    </source>
</evidence>
<dbReference type="InterPro" id="IPR033133">
    <property type="entry name" value="PUM-HD"/>
</dbReference>
<dbReference type="SUPFAM" id="SSF48371">
    <property type="entry name" value="ARM repeat"/>
    <property type="match status" value="1"/>
</dbReference>
<feature type="repeat" description="Pumilio" evidence="6">
    <location>
        <begin position="187"/>
        <end position="226"/>
    </location>
</feature>
<gene>
    <name evidence="8" type="ORF">SLEP1_g59902</name>
</gene>
<evidence type="ECO:0000313" key="9">
    <source>
        <dbReference type="Proteomes" id="UP001054252"/>
    </source>
</evidence>
<proteinExistence type="predicted"/>
<dbReference type="EMBL" id="BPVZ01001313">
    <property type="protein sequence ID" value="GKV53371.1"/>
    <property type="molecule type" value="Genomic_DNA"/>
</dbReference>
<keyword evidence="3" id="KW-0677">Repeat</keyword>
<organism evidence="8 9">
    <name type="scientific">Rubroshorea leprosula</name>
    <dbReference type="NCBI Taxonomy" id="152421"/>
    <lineage>
        <taxon>Eukaryota</taxon>
        <taxon>Viridiplantae</taxon>
        <taxon>Streptophyta</taxon>
        <taxon>Embryophyta</taxon>
        <taxon>Tracheophyta</taxon>
        <taxon>Spermatophyta</taxon>
        <taxon>Magnoliopsida</taxon>
        <taxon>eudicotyledons</taxon>
        <taxon>Gunneridae</taxon>
        <taxon>Pentapetalae</taxon>
        <taxon>rosids</taxon>
        <taxon>malvids</taxon>
        <taxon>Malvales</taxon>
        <taxon>Dipterocarpaceae</taxon>
        <taxon>Rubroshorea</taxon>
    </lineage>
</organism>
<comment type="subcellular location">
    <subcellularLocation>
        <location evidence="1">Cytoplasm</location>
    </subcellularLocation>
</comment>
<dbReference type="Pfam" id="PF00806">
    <property type="entry name" value="PUF"/>
    <property type="match status" value="6"/>
</dbReference>
<feature type="repeat" description="Pumilio" evidence="6">
    <location>
        <begin position="368"/>
        <end position="408"/>
    </location>
</feature>
<dbReference type="PROSITE" id="PS50302">
    <property type="entry name" value="PUM"/>
    <property type="match status" value="3"/>
</dbReference>
<dbReference type="Proteomes" id="UP001054252">
    <property type="component" value="Unassembled WGS sequence"/>
</dbReference>
<evidence type="ECO:0000259" key="7">
    <source>
        <dbReference type="PROSITE" id="PS50303"/>
    </source>
</evidence>
<dbReference type="InterPro" id="IPR016024">
    <property type="entry name" value="ARM-type_fold"/>
</dbReference>
<keyword evidence="5" id="KW-0694">RNA-binding</keyword>
<keyword evidence="4" id="KW-0810">Translation regulation</keyword>
<dbReference type="PROSITE" id="PS50303">
    <property type="entry name" value="PUM_HD"/>
    <property type="match status" value="1"/>
</dbReference>
<dbReference type="SMART" id="SM00025">
    <property type="entry name" value="Pumilio"/>
    <property type="match status" value="8"/>
</dbReference>
<accession>A0AAV5MXC7</accession>
<keyword evidence="9" id="KW-1185">Reference proteome</keyword>
<sequence length="439" mass="49482">MEETSPTPADSQSINSMDTLLTSFENLHVNNLGFQVNNHGFPSQSPAPSPSNYGSALWPSCFQDSLWSASTLQSPFTRGCHPSLNAYGAYPNHHSLTAMNTAVHKYDFEPKSQLVQDKSIIQLALTLDGSQRLQSLLLSNDVSWVDIIFEGVIGYIFRLMADQFGHQVFGNLIQFCDEYQQQIMVENLTAYPDAFIEISLDRYGSPSVKRLIKLLQKSPLVTDLVNTLCTGFYDLMIHRTGSHVILYCLDTLDPEDNKPFYEAAISNSLKLATHQNGCLSLNNFITLVKGHYRNQFLEWVSKEAVCLSKDPFGNFVVQHVLDLHHPHFTRKICYRLQDHYTKISMLKGGSHVVEKCLKTSHRDCAVVEFINSDQLVQVSKDQFGNYVIQTALKETKSVKSPLYERLVSKLRSNSEALQRGHGKNVLNLIHAPQMNSSSF</sequence>
<evidence type="ECO:0000256" key="6">
    <source>
        <dbReference type="PROSITE-ProRule" id="PRU00317"/>
    </source>
</evidence>
<reference evidence="8 9" key="1">
    <citation type="journal article" date="2021" name="Commun. Biol.">
        <title>The genome of Shorea leprosula (Dipterocarpaceae) highlights the ecological relevance of drought in aseasonal tropical rainforests.</title>
        <authorList>
            <person name="Ng K.K.S."/>
            <person name="Kobayashi M.J."/>
            <person name="Fawcett J.A."/>
            <person name="Hatakeyama M."/>
            <person name="Paape T."/>
            <person name="Ng C.H."/>
            <person name="Ang C.C."/>
            <person name="Tnah L.H."/>
            <person name="Lee C.T."/>
            <person name="Nishiyama T."/>
            <person name="Sese J."/>
            <person name="O'Brien M.J."/>
            <person name="Copetti D."/>
            <person name="Mohd Noor M.I."/>
            <person name="Ong R.C."/>
            <person name="Putra M."/>
            <person name="Sireger I.Z."/>
            <person name="Indrioko S."/>
            <person name="Kosugi Y."/>
            <person name="Izuno A."/>
            <person name="Isagi Y."/>
            <person name="Lee S.L."/>
            <person name="Shimizu K.K."/>
        </authorList>
    </citation>
    <scope>NUCLEOTIDE SEQUENCE [LARGE SCALE GENOMIC DNA]</scope>
    <source>
        <strain evidence="8">214</strain>
    </source>
</reference>
<feature type="repeat" description="Pumilio" evidence="6">
    <location>
        <begin position="151"/>
        <end position="186"/>
    </location>
</feature>
<dbReference type="AlphaFoldDB" id="A0AAV5MXC7"/>
<evidence type="ECO:0000256" key="4">
    <source>
        <dbReference type="ARBA" id="ARBA00022845"/>
    </source>
</evidence>
<comment type="caution">
    <text evidence="8">The sequence shown here is derived from an EMBL/GenBank/DDBJ whole genome shotgun (WGS) entry which is preliminary data.</text>
</comment>
<evidence type="ECO:0000256" key="3">
    <source>
        <dbReference type="ARBA" id="ARBA00022737"/>
    </source>
</evidence>
<dbReference type="GO" id="GO:0006417">
    <property type="term" value="P:regulation of translation"/>
    <property type="evidence" value="ECO:0007669"/>
    <property type="project" value="UniProtKB-KW"/>
</dbReference>
<feature type="domain" description="PUM-HD" evidence="7">
    <location>
        <begin position="91"/>
        <end position="433"/>
    </location>
</feature>
<dbReference type="GO" id="GO:0005737">
    <property type="term" value="C:cytoplasm"/>
    <property type="evidence" value="ECO:0007669"/>
    <property type="project" value="UniProtKB-SubCell"/>
</dbReference>
<dbReference type="InterPro" id="IPR011989">
    <property type="entry name" value="ARM-like"/>
</dbReference>